<accession>A0A381VD62</accession>
<dbReference type="NCBIfam" id="TIGR01455">
    <property type="entry name" value="glmM"/>
    <property type="match status" value="1"/>
</dbReference>
<dbReference type="GO" id="GO:0006048">
    <property type="term" value="P:UDP-N-acetylglucosamine biosynthetic process"/>
    <property type="evidence" value="ECO:0007669"/>
    <property type="project" value="TreeGrafter"/>
</dbReference>
<keyword evidence="5" id="KW-0460">Magnesium</keyword>
<proteinExistence type="inferred from homology"/>
<comment type="cofactor">
    <cofactor evidence="1">
        <name>Mg(2+)</name>
        <dbReference type="ChEBI" id="CHEBI:18420"/>
    </cofactor>
</comment>
<dbReference type="FunFam" id="3.40.120.10:FF:000001">
    <property type="entry name" value="Phosphoglucosamine mutase"/>
    <property type="match status" value="1"/>
</dbReference>
<dbReference type="CDD" id="cd05802">
    <property type="entry name" value="GlmM"/>
    <property type="match status" value="1"/>
</dbReference>
<dbReference type="InterPro" id="IPR006352">
    <property type="entry name" value="GlmM_bact"/>
</dbReference>
<dbReference type="InterPro" id="IPR005845">
    <property type="entry name" value="A-D-PHexomutase_a/b/a-II"/>
</dbReference>
<evidence type="ECO:0000259" key="8">
    <source>
        <dbReference type="Pfam" id="PF02878"/>
    </source>
</evidence>
<dbReference type="InterPro" id="IPR050060">
    <property type="entry name" value="Phosphoglucosamine_mutase"/>
</dbReference>
<dbReference type="GO" id="GO:0005829">
    <property type="term" value="C:cytosol"/>
    <property type="evidence" value="ECO:0007669"/>
    <property type="project" value="TreeGrafter"/>
</dbReference>
<dbReference type="AlphaFoldDB" id="A0A381VD62"/>
<dbReference type="Pfam" id="PF02879">
    <property type="entry name" value="PGM_PMM_II"/>
    <property type="match status" value="1"/>
</dbReference>
<sequence>MKKTFFGTDGIRAESNSSVLNGRTMMKLGMALGKYFTHGNHRHTAVIGKDTRLSGYMIEQAVTSGLLSMGMDVFLFGPIPTPGVAMLTKSMRADLGIMITASHNKFTDNGLKIFDKNGNKLSDEIELEIERLMTMRLEEELIEPEKIGRAKRLDDANGRYLEFLKNTFPSKQRLEGLKIVVDCANGASYISAPIVFWELGAEVIQIGVKPNGLNINKECGSTDTRLLSEKVKENNADIGLALDGDGDRLMVCDENGQIIDGDQILGLLALELKEKKMLTNNEVVGTLMTNVGLENKLRENSIDLVRAPVGDRYVKEEMLKKDLNLGGEQSGHIILKDFTSSGDGIIVALQVLSILKEKGIKASKVLDIFQPVPQKLMNFKVNSQDVLDKEDTKKFLSDCNNQIQEQGRIIARMSGTEPYLRVMIECNEQNKLNELSDSINHHFSKL</sequence>
<evidence type="ECO:0000256" key="5">
    <source>
        <dbReference type="ARBA" id="ARBA00022842"/>
    </source>
</evidence>
<evidence type="ECO:0000259" key="10">
    <source>
        <dbReference type="Pfam" id="PF02880"/>
    </source>
</evidence>
<evidence type="ECO:0000256" key="2">
    <source>
        <dbReference type="ARBA" id="ARBA00010231"/>
    </source>
</evidence>
<evidence type="ECO:0008006" key="12">
    <source>
        <dbReference type="Google" id="ProtNLM"/>
    </source>
</evidence>
<evidence type="ECO:0000256" key="6">
    <source>
        <dbReference type="ARBA" id="ARBA00023235"/>
    </source>
</evidence>
<keyword evidence="6" id="KW-0413">Isomerase</keyword>
<dbReference type="SUPFAM" id="SSF55957">
    <property type="entry name" value="Phosphoglucomutase, C-terminal domain"/>
    <property type="match status" value="1"/>
</dbReference>
<evidence type="ECO:0000259" key="9">
    <source>
        <dbReference type="Pfam" id="PF02879"/>
    </source>
</evidence>
<dbReference type="EMBL" id="UINC01008434">
    <property type="protein sequence ID" value="SVA37961.1"/>
    <property type="molecule type" value="Genomic_DNA"/>
</dbReference>
<dbReference type="PRINTS" id="PR00509">
    <property type="entry name" value="PGMPMM"/>
</dbReference>
<evidence type="ECO:0000256" key="3">
    <source>
        <dbReference type="ARBA" id="ARBA00022553"/>
    </source>
</evidence>
<dbReference type="Gene3D" id="3.40.120.10">
    <property type="entry name" value="Alpha-D-Glucose-1,6-Bisphosphate, subunit A, domain 3"/>
    <property type="match status" value="3"/>
</dbReference>
<dbReference type="NCBIfam" id="NF008139">
    <property type="entry name" value="PRK10887.1"/>
    <property type="match status" value="1"/>
</dbReference>
<keyword evidence="4" id="KW-0479">Metal-binding</keyword>
<feature type="domain" description="Alpha-D-phosphohexomutase alpha/beta/alpha" evidence="8">
    <location>
        <begin position="5"/>
        <end position="134"/>
    </location>
</feature>
<gene>
    <name evidence="11" type="ORF">METZ01_LOCUS90815</name>
</gene>
<name>A0A381VD62_9ZZZZ</name>
<dbReference type="GO" id="GO:0009252">
    <property type="term" value="P:peptidoglycan biosynthetic process"/>
    <property type="evidence" value="ECO:0007669"/>
    <property type="project" value="TreeGrafter"/>
</dbReference>
<dbReference type="GO" id="GO:0004615">
    <property type="term" value="F:phosphomannomutase activity"/>
    <property type="evidence" value="ECO:0007669"/>
    <property type="project" value="TreeGrafter"/>
</dbReference>
<evidence type="ECO:0000256" key="4">
    <source>
        <dbReference type="ARBA" id="ARBA00022723"/>
    </source>
</evidence>
<dbReference type="GO" id="GO:0008966">
    <property type="term" value="F:phosphoglucosamine mutase activity"/>
    <property type="evidence" value="ECO:0007669"/>
    <property type="project" value="InterPro"/>
</dbReference>
<feature type="domain" description="Alpha-D-phosphohexomutase alpha/beta/alpha" evidence="10">
    <location>
        <begin position="260"/>
        <end position="370"/>
    </location>
</feature>
<dbReference type="InterPro" id="IPR036900">
    <property type="entry name" value="A-D-PHexomutase_C_sf"/>
</dbReference>
<dbReference type="Gene3D" id="3.30.310.50">
    <property type="entry name" value="Alpha-D-phosphohexomutase, C-terminal domain"/>
    <property type="match status" value="1"/>
</dbReference>
<dbReference type="GO" id="GO:0000287">
    <property type="term" value="F:magnesium ion binding"/>
    <property type="evidence" value="ECO:0007669"/>
    <property type="project" value="InterPro"/>
</dbReference>
<dbReference type="InterPro" id="IPR005843">
    <property type="entry name" value="A-D-PHexomutase_C"/>
</dbReference>
<dbReference type="InterPro" id="IPR005841">
    <property type="entry name" value="Alpha-D-phosphohexomutase_SF"/>
</dbReference>
<evidence type="ECO:0000259" key="7">
    <source>
        <dbReference type="Pfam" id="PF00408"/>
    </source>
</evidence>
<dbReference type="PANTHER" id="PTHR42946">
    <property type="entry name" value="PHOSPHOHEXOSE MUTASE"/>
    <property type="match status" value="1"/>
</dbReference>
<keyword evidence="3" id="KW-0597">Phosphoprotein</keyword>
<dbReference type="Pfam" id="PF02880">
    <property type="entry name" value="PGM_PMM_III"/>
    <property type="match status" value="1"/>
</dbReference>
<dbReference type="PANTHER" id="PTHR42946:SF1">
    <property type="entry name" value="PHOSPHOGLUCOMUTASE (ALPHA-D-GLUCOSE-1,6-BISPHOSPHATE-DEPENDENT)"/>
    <property type="match status" value="1"/>
</dbReference>
<dbReference type="HAMAP" id="MF_01554_B">
    <property type="entry name" value="GlmM_B"/>
    <property type="match status" value="1"/>
</dbReference>
<dbReference type="FunFam" id="3.40.120.10:FF:000003">
    <property type="entry name" value="Phosphoglucosamine mutase"/>
    <property type="match status" value="1"/>
</dbReference>
<evidence type="ECO:0000313" key="11">
    <source>
        <dbReference type="EMBL" id="SVA37961.1"/>
    </source>
</evidence>
<dbReference type="InterPro" id="IPR005846">
    <property type="entry name" value="A-D-PHexomutase_a/b/a-III"/>
</dbReference>
<dbReference type="Pfam" id="PF00408">
    <property type="entry name" value="PGM_PMM_IV"/>
    <property type="match status" value="1"/>
</dbReference>
<organism evidence="11">
    <name type="scientific">marine metagenome</name>
    <dbReference type="NCBI Taxonomy" id="408172"/>
    <lineage>
        <taxon>unclassified sequences</taxon>
        <taxon>metagenomes</taxon>
        <taxon>ecological metagenomes</taxon>
    </lineage>
</organism>
<reference evidence="11" key="1">
    <citation type="submission" date="2018-05" db="EMBL/GenBank/DDBJ databases">
        <authorList>
            <person name="Lanie J.A."/>
            <person name="Ng W.-L."/>
            <person name="Kazmierczak K.M."/>
            <person name="Andrzejewski T.M."/>
            <person name="Davidsen T.M."/>
            <person name="Wayne K.J."/>
            <person name="Tettelin H."/>
            <person name="Glass J.I."/>
            <person name="Rusch D."/>
            <person name="Podicherti R."/>
            <person name="Tsui H.-C.T."/>
            <person name="Winkler M.E."/>
        </authorList>
    </citation>
    <scope>NUCLEOTIDE SEQUENCE</scope>
</reference>
<dbReference type="GO" id="GO:0005975">
    <property type="term" value="P:carbohydrate metabolic process"/>
    <property type="evidence" value="ECO:0007669"/>
    <property type="project" value="InterPro"/>
</dbReference>
<evidence type="ECO:0000256" key="1">
    <source>
        <dbReference type="ARBA" id="ARBA00001946"/>
    </source>
</evidence>
<feature type="domain" description="Alpha-D-phosphohexomutase C-terminal" evidence="7">
    <location>
        <begin position="376"/>
        <end position="439"/>
    </location>
</feature>
<protein>
    <recommendedName>
        <fullName evidence="12">Phosphoglucosamine mutase</fullName>
    </recommendedName>
</protein>
<feature type="domain" description="Alpha-D-phosphohexomutase alpha/beta/alpha" evidence="9">
    <location>
        <begin position="159"/>
        <end position="256"/>
    </location>
</feature>
<dbReference type="SUPFAM" id="SSF53738">
    <property type="entry name" value="Phosphoglucomutase, first 3 domains"/>
    <property type="match status" value="3"/>
</dbReference>
<comment type="similarity">
    <text evidence="2">Belongs to the phosphohexose mutase family.</text>
</comment>
<dbReference type="Pfam" id="PF02878">
    <property type="entry name" value="PGM_PMM_I"/>
    <property type="match status" value="1"/>
</dbReference>
<dbReference type="InterPro" id="IPR016055">
    <property type="entry name" value="A-D-PHexomutase_a/b/a-I/II/III"/>
</dbReference>
<dbReference type="InterPro" id="IPR005844">
    <property type="entry name" value="A-D-PHexomutase_a/b/a-I"/>
</dbReference>